<name>A0ABS0NPV7_9ACTN</name>
<dbReference type="EMBL" id="JACYXC010000001">
    <property type="protein sequence ID" value="MBH5337238.1"/>
    <property type="molecule type" value="Genomic_DNA"/>
</dbReference>
<sequence length="229" mass="22966">MPAALLAFGPTVLGAPQAPRGPEPAAAPAANRATLLDAGAGAGAEETGRPGRAGCPPPAGGAAPAVPGTAREPAWPVTGRTGAGRPVVVRGWEPPPQPWAAGHRGVDLAARPGQPVRAAAGGRVVFTGAVAGRGVLSIELDGTGSCPLRTTYEPVRASVRKGDRVSAGQVVGVMAPGPSHCPVGCLHWGLLRADHYLDPLSLLPPWMLRGGPSRLLPVFGIPEPEGDGP</sequence>
<keyword evidence="1" id="KW-0732">Signal</keyword>
<dbReference type="PANTHER" id="PTHR21666">
    <property type="entry name" value="PEPTIDASE-RELATED"/>
    <property type="match status" value="1"/>
</dbReference>
<feature type="domain" description="M23ase beta-sheet core" evidence="3">
    <location>
        <begin position="102"/>
        <end position="199"/>
    </location>
</feature>
<accession>A0ABS0NPV7</accession>
<reference evidence="4 5" key="1">
    <citation type="submission" date="2020-09" db="EMBL/GenBank/DDBJ databases">
        <title>Biosynthesis of the nuclear factor of activated T cells inhibitor NFAT-133 and its congeners in Streptomyces pactum.</title>
        <authorList>
            <person name="Zhou W."/>
            <person name="Posri P."/>
            <person name="Abugrain M.E."/>
            <person name="Weisberg A.J."/>
            <person name="Chang J.H."/>
            <person name="Mahmud T."/>
        </authorList>
    </citation>
    <scope>NUCLEOTIDE SEQUENCE [LARGE SCALE GENOMIC DNA]</scope>
    <source>
        <strain evidence="4 5">ATCC 27456</strain>
    </source>
</reference>
<dbReference type="PANTHER" id="PTHR21666:SF289">
    <property type="entry name" value="L-ALA--D-GLU ENDOPEPTIDASE"/>
    <property type="match status" value="1"/>
</dbReference>
<gene>
    <name evidence="4" type="ORF">IHE55_21720</name>
</gene>
<proteinExistence type="predicted"/>
<evidence type="ECO:0000313" key="4">
    <source>
        <dbReference type="EMBL" id="MBH5337238.1"/>
    </source>
</evidence>
<feature type="region of interest" description="Disordered" evidence="2">
    <location>
        <begin position="40"/>
        <end position="87"/>
    </location>
</feature>
<dbReference type="InterPro" id="IPR016047">
    <property type="entry name" value="M23ase_b-sheet_dom"/>
</dbReference>
<keyword evidence="5" id="KW-1185">Reference proteome</keyword>
<dbReference type="Proteomes" id="UP000807371">
    <property type="component" value="Unassembled WGS sequence"/>
</dbReference>
<organism evidence="4 5">
    <name type="scientific">Streptomyces pactum</name>
    <dbReference type="NCBI Taxonomy" id="68249"/>
    <lineage>
        <taxon>Bacteria</taxon>
        <taxon>Bacillati</taxon>
        <taxon>Actinomycetota</taxon>
        <taxon>Actinomycetes</taxon>
        <taxon>Kitasatosporales</taxon>
        <taxon>Streptomycetaceae</taxon>
        <taxon>Streptomyces</taxon>
    </lineage>
</organism>
<evidence type="ECO:0000256" key="2">
    <source>
        <dbReference type="SAM" id="MobiDB-lite"/>
    </source>
</evidence>
<protein>
    <submittedName>
        <fullName evidence="4">M23 family metallopeptidase</fullName>
    </submittedName>
</protein>
<evidence type="ECO:0000259" key="3">
    <source>
        <dbReference type="Pfam" id="PF01551"/>
    </source>
</evidence>
<dbReference type="Pfam" id="PF01551">
    <property type="entry name" value="Peptidase_M23"/>
    <property type="match status" value="1"/>
</dbReference>
<dbReference type="SUPFAM" id="SSF51261">
    <property type="entry name" value="Duplicated hybrid motif"/>
    <property type="match status" value="1"/>
</dbReference>
<evidence type="ECO:0000256" key="1">
    <source>
        <dbReference type="ARBA" id="ARBA00022729"/>
    </source>
</evidence>
<dbReference type="InterPro" id="IPR050570">
    <property type="entry name" value="Cell_wall_metabolism_enzyme"/>
</dbReference>
<feature type="compositionally biased region" description="Low complexity" evidence="2">
    <location>
        <begin position="40"/>
        <end position="71"/>
    </location>
</feature>
<evidence type="ECO:0000313" key="5">
    <source>
        <dbReference type="Proteomes" id="UP000807371"/>
    </source>
</evidence>
<dbReference type="Gene3D" id="2.70.70.10">
    <property type="entry name" value="Glucose Permease (Domain IIA)"/>
    <property type="match status" value="1"/>
</dbReference>
<dbReference type="InterPro" id="IPR011055">
    <property type="entry name" value="Dup_hybrid_motif"/>
</dbReference>
<dbReference type="CDD" id="cd12797">
    <property type="entry name" value="M23_peptidase"/>
    <property type="match status" value="1"/>
</dbReference>
<comment type="caution">
    <text evidence="4">The sequence shown here is derived from an EMBL/GenBank/DDBJ whole genome shotgun (WGS) entry which is preliminary data.</text>
</comment>